<dbReference type="PANTHER" id="PTHR42792">
    <property type="entry name" value="FLAGELLIN"/>
    <property type="match status" value="1"/>
</dbReference>
<dbReference type="InterPro" id="IPR042187">
    <property type="entry name" value="Flagellin_C_sub2"/>
</dbReference>
<organism evidence="7 8">
    <name type="scientific">Solirubrobacter deserti</name>
    <dbReference type="NCBI Taxonomy" id="2282478"/>
    <lineage>
        <taxon>Bacteria</taxon>
        <taxon>Bacillati</taxon>
        <taxon>Actinomycetota</taxon>
        <taxon>Thermoleophilia</taxon>
        <taxon>Solirubrobacterales</taxon>
        <taxon>Solirubrobacteraceae</taxon>
        <taxon>Solirubrobacter</taxon>
    </lineage>
</organism>
<gene>
    <name evidence="7" type="ORF">OJ962_19705</name>
</gene>
<evidence type="ECO:0000313" key="8">
    <source>
        <dbReference type="Proteomes" id="UP001147700"/>
    </source>
</evidence>
<comment type="function">
    <text evidence="4">Flagellin is the subunit protein which polymerizes to form the filaments of bacterial flagella.</text>
</comment>
<evidence type="ECO:0000259" key="6">
    <source>
        <dbReference type="Pfam" id="PF00700"/>
    </source>
</evidence>
<keyword evidence="7" id="KW-0282">Flagellum</keyword>
<accession>A0ABT4RME3</accession>
<proteinExistence type="inferred from homology"/>
<keyword evidence="3 4" id="KW-0975">Bacterial flagellum</keyword>
<dbReference type="InterPro" id="IPR001029">
    <property type="entry name" value="Flagellin_N"/>
</dbReference>
<name>A0ABT4RME3_9ACTN</name>
<evidence type="ECO:0000313" key="7">
    <source>
        <dbReference type="EMBL" id="MDA0139737.1"/>
    </source>
</evidence>
<comment type="subcellular location">
    <subcellularLocation>
        <location evidence="4">Secreted</location>
    </subcellularLocation>
    <subcellularLocation>
        <location evidence="4">Bacterial flagellum</location>
    </subcellularLocation>
</comment>
<dbReference type="SUPFAM" id="SSF64518">
    <property type="entry name" value="Phase 1 flagellin"/>
    <property type="match status" value="1"/>
</dbReference>
<dbReference type="PRINTS" id="PR00207">
    <property type="entry name" value="FLAGELLIN"/>
</dbReference>
<feature type="domain" description="Flagellin C-terminal" evidence="6">
    <location>
        <begin position="202"/>
        <end position="286"/>
    </location>
</feature>
<sequence>MGLRIQNNVEAFNAHRTLTATGVQASKAMEKLSSGYRINRAADDAAGLGISEKMRSQISGLGQAQRNAQDAISLVQTAEGALGEVHSMLERVRDLKVQIGGGTLDTSDKEAIGAEVIQIATEIKDILTNTSFNGKKLLDGSAGSAFTFQVGANASETISLASSTLSTAAIAGGGLTEVLALSGAANAGAAVTSLEAAGLSLTNLTSAIDNVSEQRGTYGAVQNRLEHRLNNLATYQENLTAAESRIRDVDMAAEMTKFTKLNILQQAGTSMLAQANQAPQGVLSLLR</sequence>
<dbReference type="RefSeq" id="WP_202954525.1">
    <property type="nucleotide sequence ID" value="NZ_JAPCID010000029.1"/>
</dbReference>
<keyword evidence="4" id="KW-0964">Secreted</keyword>
<evidence type="ECO:0000259" key="5">
    <source>
        <dbReference type="Pfam" id="PF00669"/>
    </source>
</evidence>
<protein>
    <recommendedName>
        <fullName evidence="2 4">Flagellin</fullName>
    </recommendedName>
</protein>
<dbReference type="EMBL" id="JAPCID010000029">
    <property type="protein sequence ID" value="MDA0139737.1"/>
    <property type="molecule type" value="Genomic_DNA"/>
</dbReference>
<dbReference type="PANTHER" id="PTHR42792:SF2">
    <property type="entry name" value="FLAGELLIN"/>
    <property type="match status" value="1"/>
</dbReference>
<reference evidence="7" key="1">
    <citation type="submission" date="2022-10" db="EMBL/GenBank/DDBJ databases">
        <title>The WGS of Solirubrobacter sp. CPCC 204708.</title>
        <authorList>
            <person name="Jiang Z."/>
        </authorList>
    </citation>
    <scope>NUCLEOTIDE SEQUENCE</scope>
    <source>
        <strain evidence="7">CPCC 204708</strain>
    </source>
</reference>
<dbReference type="Pfam" id="PF00700">
    <property type="entry name" value="Flagellin_C"/>
    <property type="match status" value="1"/>
</dbReference>
<keyword evidence="7" id="KW-0966">Cell projection</keyword>
<feature type="domain" description="Flagellin N-terminal" evidence="5">
    <location>
        <begin position="5"/>
        <end position="141"/>
    </location>
</feature>
<comment type="caution">
    <text evidence="7">The sequence shown here is derived from an EMBL/GenBank/DDBJ whole genome shotgun (WGS) entry which is preliminary data.</text>
</comment>
<dbReference type="Proteomes" id="UP001147700">
    <property type="component" value="Unassembled WGS sequence"/>
</dbReference>
<comment type="similarity">
    <text evidence="1 4">Belongs to the bacterial flagellin family.</text>
</comment>
<dbReference type="Gene3D" id="6.10.10.10">
    <property type="entry name" value="Flagellar export chaperone, C-terminal domain"/>
    <property type="match status" value="1"/>
</dbReference>
<keyword evidence="7" id="KW-0969">Cilium</keyword>
<evidence type="ECO:0000256" key="3">
    <source>
        <dbReference type="ARBA" id="ARBA00023143"/>
    </source>
</evidence>
<evidence type="ECO:0000256" key="4">
    <source>
        <dbReference type="RuleBase" id="RU362073"/>
    </source>
</evidence>
<keyword evidence="8" id="KW-1185">Reference proteome</keyword>
<dbReference type="InterPro" id="IPR046358">
    <property type="entry name" value="Flagellin_C"/>
</dbReference>
<dbReference type="InterPro" id="IPR001492">
    <property type="entry name" value="Flagellin"/>
</dbReference>
<dbReference type="Gene3D" id="1.20.1330.10">
    <property type="entry name" value="f41 fragment of flagellin, N-terminal domain"/>
    <property type="match status" value="1"/>
</dbReference>
<dbReference type="Pfam" id="PF00669">
    <property type="entry name" value="Flagellin_N"/>
    <property type="match status" value="1"/>
</dbReference>
<evidence type="ECO:0000256" key="2">
    <source>
        <dbReference type="ARBA" id="ARBA00020110"/>
    </source>
</evidence>
<evidence type="ECO:0000256" key="1">
    <source>
        <dbReference type="ARBA" id="ARBA00005709"/>
    </source>
</evidence>